<reference evidence="3 4" key="1">
    <citation type="submission" date="2018-05" db="EMBL/GenBank/DDBJ databases">
        <title>Genomic Encyclopedia of Archaeal and Bacterial Type Strains, Phase II (KMG-II): from individual species to whole genera.</title>
        <authorList>
            <person name="Goeker M."/>
        </authorList>
    </citation>
    <scope>NUCLEOTIDE SEQUENCE [LARGE SCALE GENOMIC DNA]</scope>
    <source>
        <strain evidence="3 4">DSM 23514</strain>
    </source>
</reference>
<reference evidence="2 5" key="2">
    <citation type="submission" date="2020-07" db="EMBL/GenBank/DDBJ databases">
        <title>The draft genome sequence of Maribacter polysiphoniae KCTC 22021.</title>
        <authorList>
            <person name="Mu L."/>
        </authorList>
    </citation>
    <scope>NUCLEOTIDE SEQUENCE [LARGE SCALE GENOMIC DNA]</scope>
    <source>
        <strain evidence="2 5">KCTC 22021</strain>
    </source>
</reference>
<dbReference type="PANTHER" id="PTHR34406">
    <property type="entry name" value="PROTEIN YCEI"/>
    <property type="match status" value="1"/>
</dbReference>
<dbReference type="RefSeq" id="WP_109654454.1">
    <property type="nucleotide sequence ID" value="NZ_JACWLN010000012.1"/>
</dbReference>
<evidence type="ECO:0000313" key="2">
    <source>
        <dbReference type="EMBL" id="MBD1262633.1"/>
    </source>
</evidence>
<evidence type="ECO:0000313" key="3">
    <source>
        <dbReference type="EMBL" id="PWK21165.1"/>
    </source>
</evidence>
<accession>A0A316DT50</accession>
<proteinExistence type="predicted"/>
<organism evidence="3 4">
    <name type="scientific">Maribacter polysiphoniae</name>
    <dbReference type="NCBI Taxonomy" id="429344"/>
    <lineage>
        <taxon>Bacteria</taxon>
        <taxon>Pseudomonadati</taxon>
        <taxon>Bacteroidota</taxon>
        <taxon>Flavobacteriia</taxon>
        <taxon>Flavobacteriales</taxon>
        <taxon>Flavobacteriaceae</taxon>
        <taxon>Maribacter</taxon>
    </lineage>
</organism>
<dbReference type="InterPro" id="IPR036761">
    <property type="entry name" value="TTHA0802/YceI-like_sf"/>
</dbReference>
<dbReference type="Proteomes" id="UP000651837">
    <property type="component" value="Unassembled WGS sequence"/>
</dbReference>
<comment type="caution">
    <text evidence="3">The sequence shown here is derived from an EMBL/GenBank/DDBJ whole genome shotgun (WGS) entry which is preliminary data.</text>
</comment>
<dbReference type="Gene3D" id="2.40.128.110">
    <property type="entry name" value="Lipid/polyisoprenoid-binding, YceI-like"/>
    <property type="match status" value="1"/>
</dbReference>
<dbReference type="EMBL" id="QGGQ01000013">
    <property type="protein sequence ID" value="PWK21165.1"/>
    <property type="molecule type" value="Genomic_DNA"/>
</dbReference>
<dbReference type="AlphaFoldDB" id="A0A316DT50"/>
<dbReference type="Pfam" id="PF04264">
    <property type="entry name" value="YceI"/>
    <property type="match status" value="1"/>
</dbReference>
<protein>
    <submittedName>
        <fullName evidence="2">YceI family protein</fullName>
    </submittedName>
    <submittedName>
        <fullName evidence="3">YceI-like domain-containing protein</fullName>
    </submittedName>
</protein>
<dbReference type="PANTHER" id="PTHR34406:SF1">
    <property type="entry name" value="PROTEIN YCEI"/>
    <property type="match status" value="1"/>
</dbReference>
<dbReference type="EMBL" id="JACWLN010000012">
    <property type="protein sequence ID" value="MBD1262633.1"/>
    <property type="molecule type" value="Genomic_DNA"/>
</dbReference>
<dbReference type="SUPFAM" id="SSF101874">
    <property type="entry name" value="YceI-like"/>
    <property type="match status" value="1"/>
</dbReference>
<dbReference type="Proteomes" id="UP000245667">
    <property type="component" value="Unassembled WGS sequence"/>
</dbReference>
<evidence type="ECO:0000313" key="4">
    <source>
        <dbReference type="Proteomes" id="UP000245667"/>
    </source>
</evidence>
<evidence type="ECO:0000313" key="5">
    <source>
        <dbReference type="Proteomes" id="UP000651837"/>
    </source>
</evidence>
<keyword evidence="5" id="KW-1185">Reference proteome</keyword>
<sequence length="187" mass="20376">MNKLSVAVIAIAVFTLTAFKPSASKLISKDAHISFFSHTAVEDITANNYKVVSTLNPTTGDIVYSVPMQSFEFDKALMQKHYNSSKFLDTKKYPKAKFTGKISDLASVDFTKDGSYEADITGNLTIKDKTNPINEKATITVKDGKVSLNTKMNLALGDYGITFSGGKPSTNIAKEIAVTVKAIYQQE</sequence>
<name>A0A316DT50_9FLAO</name>
<dbReference type="OrthoDB" id="116832at2"/>
<evidence type="ECO:0000259" key="1">
    <source>
        <dbReference type="Pfam" id="PF04264"/>
    </source>
</evidence>
<feature type="domain" description="Lipid/polyisoprenoid-binding YceI-like" evidence="1">
    <location>
        <begin position="31"/>
        <end position="181"/>
    </location>
</feature>
<gene>
    <name evidence="2" type="ORF">HZY62_18700</name>
    <name evidence="3" type="ORF">LX92_03966</name>
</gene>
<dbReference type="InterPro" id="IPR007372">
    <property type="entry name" value="Lipid/polyisoprenoid-bd_YceI"/>
</dbReference>